<dbReference type="GO" id="GO:0046983">
    <property type="term" value="F:protein dimerization activity"/>
    <property type="evidence" value="ECO:0007669"/>
    <property type="project" value="InterPro"/>
</dbReference>
<dbReference type="InterPro" id="IPR036390">
    <property type="entry name" value="WH_DNA-bd_sf"/>
</dbReference>
<keyword evidence="4" id="KW-0804">Transcription</keyword>
<reference evidence="7" key="1">
    <citation type="submission" date="2016-10" db="EMBL/GenBank/DDBJ databases">
        <authorList>
            <person name="Varghese N."/>
            <person name="Submissions S."/>
        </authorList>
    </citation>
    <scope>NUCLEOTIDE SEQUENCE [LARGE SCALE GENOMIC DNA]</scope>
    <source>
        <strain evidence="7">VPI 5359</strain>
    </source>
</reference>
<keyword evidence="2" id="KW-0805">Transcription regulation</keyword>
<organism evidence="6 7">
    <name type="scientific">Eubacterium barkeri</name>
    <name type="common">Clostridium barkeri</name>
    <dbReference type="NCBI Taxonomy" id="1528"/>
    <lineage>
        <taxon>Bacteria</taxon>
        <taxon>Bacillati</taxon>
        <taxon>Bacillota</taxon>
        <taxon>Clostridia</taxon>
        <taxon>Eubacteriales</taxon>
        <taxon>Eubacteriaceae</taxon>
        <taxon>Eubacterium</taxon>
    </lineage>
</organism>
<keyword evidence="7" id="KW-1185">Reference proteome</keyword>
<dbReference type="EMBL" id="FNOU01000010">
    <property type="protein sequence ID" value="SDX89849.1"/>
    <property type="molecule type" value="Genomic_DNA"/>
</dbReference>
<dbReference type="InterPro" id="IPR001367">
    <property type="entry name" value="Fe_dep_repressor"/>
</dbReference>
<dbReference type="Gene3D" id="1.10.10.10">
    <property type="entry name" value="Winged helix-like DNA-binding domain superfamily/Winged helix DNA-binding domain"/>
    <property type="match status" value="1"/>
</dbReference>
<dbReference type="InterPro" id="IPR022689">
    <property type="entry name" value="Iron_dep_repressor"/>
</dbReference>
<evidence type="ECO:0000313" key="6">
    <source>
        <dbReference type="EMBL" id="SDX89849.1"/>
    </source>
</evidence>
<dbReference type="SUPFAM" id="SSF47979">
    <property type="entry name" value="Iron-dependent repressor protein, dimerization domain"/>
    <property type="match status" value="1"/>
</dbReference>
<dbReference type="SUPFAM" id="SSF46785">
    <property type="entry name" value="Winged helix' DNA-binding domain"/>
    <property type="match status" value="1"/>
</dbReference>
<accession>A0A1H3FIA8</accession>
<gene>
    <name evidence="6" type="ORF">SAMN04488579_11048</name>
</gene>
<dbReference type="InterPro" id="IPR022687">
    <property type="entry name" value="HTH_DTXR"/>
</dbReference>
<dbReference type="SMART" id="SM00529">
    <property type="entry name" value="HTH_DTXR"/>
    <property type="match status" value="1"/>
</dbReference>
<sequence>MQKTESTENYLERILMLRQEKGNVRAIDVANALNFSKPSVSIAVKRLQEQGYLVVDHGHCLKLTPSGEAIAQKIYQRHCNLAALFMAVGVSEEQATTDACMIEHDISEETYQCLLAHYKSHFKG</sequence>
<dbReference type="RefSeq" id="WP_090245096.1">
    <property type="nucleotide sequence ID" value="NZ_FNOU01000010.1"/>
</dbReference>
<keyword evidence="3" id="KW-0238">DNA-binding</keyword>
<evidence type="ECO:0000313" key="7">
    <source>
        <dbReference type="Proteomes" id="UP000199652"/>
    </source>
</evidence>
<evidence type="ECO:0000256" key="4">
    <source>
        <dbReference type="ARBA" id="ARBA00023163"/>
    </source>
</evidence>
<dbReference type="InterPro" id="IPR036421">
    <property type="entry name" value="Fe_dep_repressor_sf"/>
</dbReference>
<evidence type="ECO:0000256" key="2">
    <source>
        <dbReference type="ARBA" id="ARBA00023015"/>
    </source>
</evidence>
<dbReference type="AlphaFoldDB" id="A0A1H3FIA8"/>
<evidence type="ECO:0000256" key="3">
    <source>
        <dbReference type="ARBA" id="ARBA00023125"/>
    </source>
</evidence>
<dbReference type="InterPro" id="IPR036388">
    <property type="entry name" value="WH-like_DNA-bd_sf"/>
</dbReference>
<dbReference type="Pfam" id="PF01325">
    <property type="entry name" value="Fe_dep_repress"/>
    <property type="match status" value="1"/>
</dbReference>
<dbReference type="STRING" id="1528.SAMN04488579_11048"/>
<dbReference type="OrthoDB" id="9794394at2"/>
<dbReference type="Gene3D" id="1.10.60.10">
    <property type="entry name" value="Iron dependent repressor, metal binding and dimerisation domain"/>
    <property type="match status" value="1"/>
</dbReference>
<evidence type="ECO:0000256" key="1">
    <source>
        <dbReference type="ARBA" id="ARBA00007871"/>
    </source>
</evidence>
<dbReference type="GO" id="GO:0003700">
    <property type="term" value="F:DNA-binding transcription factor activity"/>
    <property type="evidence" value="ECO:0007669"/>
    <property type="project" value="InterPro"/>
</dbReference>
<name>A0A1H3FIA8_EUBBA</name>
<dbReference type="InterPro" id="IPR050536">
    <property type="entry name" value="DtxR_MntR_Metal-Reg"/>
</dbReference>
<protein>
    <submittedName>
        <fullName evidence="6">Mn-dependent transcriptional regulator, DtxR family</fullName>
    </submittedName>
</protein>
<proteinExistence type="inferred from homology"/>
<comment type="similarity">
    <text evidence="1">Belongs to the DtxR/MntR family.</text>
</comment>
<feature type="domain" description="HTH dtxR-type" evidence="5">
    <location>
        <begin position="1"/>
        <end position="64"/>
    </location>
</feature>
<dbReference type="GO" id="GO:0003677">
    <property type="term" value="F:DNA binding"/>
    <property type="evidence" value="ECO:0007669"/>
    <property type="project" value="UniProtKB-KW"/>
</dbReference>
<dbReference type="GO" id="GO:0046914">
    <property type="term" value="F:transition metal ion binding"/>
    <property type="evidence" value="ECO:0007669"/>
    <property type="project" value="InterPro"/>
</dbReference>
<dbReference type="Pfam" id="PF02742">
    <property type="entry name" value="Fe_dep_repr_C"/>
    <property type="match status" value="1"/>
</dbReference>
<dbReference type="PANTHER" id="PTHR33238:SF7">
    <property type="entry name" value="IRON-DEPENDENT TRANSCRIPTIONAL REGULATOR"/>
    <property type="match status" value="1"/>
</dbReference>
<evidence type="ECO:0000259" key="5">
    <source>
        <dbReference type="PROSITE" id="PS50944"/>
    </source>
</evidence>
<dbReference type="PANTHER" id="PTHR33238">
    <property type="entry name" value="IRON (METAL) DEPENDENT REPRESSOR, DTXR FAMILY"/>
    <property type="match status" value="1"/>
</dbReference>
<dbReference type="PROSITE" id="PS50944">
    <property type="entry name" value="HTH_DTXR"/>
    <property type="match status" value="1"/>
</dbReference>
<dbReference type="Proteomes" id="UP000199652">
    <property type="component" value="Unassembled WGS sequence"/>
</dbReference>